<evidence type="ECO:0000313" key="2">
    <source>
        <dbReference type="EMBL" id="EET62025.1"/>
    </source>
</evidence>
<protein>
    <submittedName>
        <fullName evidence="2">Guanylate kinase</fullName>
    </submittedName>
</protein>
<feature type="domain" description="Guanylate kinase-like" evidence="1">
    <location>
        <begin position="12"/>
        <end position="203"/>
    </location>
</feature>
<keyword evidence="2" id="KW-0418">Kinase</keyword>
<dbReference type="PROSITE" id="PS50052">
    <property type="entry name" value="GUANYLATE_KINASE_2"/>
    <property type="match status" value="1"/>
</dbReference>
<gene>
    <name evidence="2" type="ORF">BRYFOR_05688</name>
</gene>
<dbReference type="InterPro" id="IPR020590">
    <property type="entry name" value="Guanylate_kinase_CS"/>
</dbReference>
<dbReference type="Proteomes" id="UP000005561">
    <property type="component" value="Unassembled WGS sequence"/>
</dbReference>
<evidence type="ECO:0000313" key="3">
    <source>
        <dbReference type="Proteomes" id="UP000005561"/>
    </source>
</evidence>
<dbReference type="Gene3D" id="3.40.50.300">
    <property type="entry name" value="P-loop containing nucleotide triphosphate hydrolases"/>
    <property type="match status" value="1"/>
</dbReference>
<dbReference type="AlphaFoldDB" id="C6LAP4"/>
<dbReference type="EMBL" id="ACCL02000003">
    <property type="protein sequence ID" value="EET62025.1"/>
    <property type="molecule type" value="Genomic_DNA"/>
</dbReference>
<dbReference type="eggNOG" id="COG0194">
    <property type="taxonomic scope" value="Bacteria"/>
</dbReference>
<name>C6LAP4_9FIRM</name>
<organism evidence="2 3">
    <name type="scientific">Marvinbryantia formatexigens DSM 14469</name>
    <dbReference type="NCBI Taxonomy" id="478749"/>
    <lineage>
        <taxon>Bacteria</taxon>
        <taxon>Bacillati</taxon>
        <taxon>Bacillota</taxon>
        <taxon>Clostridia</taxon>
        <taxon>Lachnospirales</taxon>
        <taxon>Lachnospiraceae</taxon>
        <taxon>Marvinbryantia</taxon>
    </lineage>
</organism>
<dbReference type="InterPro" id="IPR027417">
    <property type="entry name" value="P-loop_NTPase"/>
</dbReference>
<dbReference type="InterPro" id="IPR008145">
    <property type="entry name" value="GK/Ca_channel_bsu"/>
</dbReference>
<dbReference type="STRING" id="168384.SAMN05660368_03873"/>
<proteinExistence type="predicted"/>
<reference evidence="2" key="1">
    <citation type="submission" date="2009-07" db="EMBL/GenBank/DDBJ databases">
        <authorList>
            <person name="Weinstock G."/>
            <person name="Sodergren E."/>
            <person name="Clifton S."/>
            <person name="Fulton L."/>
            <person name="Fulton B."/>
            <person name="Courtney L."/>
            <person name="Fronick C."/>
            <person name="Harrison M."/>
            <person name="Strong C."/>
            <person name="Farmer C."/>
            <person name="Delahaunty K."/>
            <person name="Markovic C."/>
            <person name="Hall O."/>
            <person name="Minx P."/>
            <person name="Tomlinson C."/>
            <person name="Mitreva M."/>
            <person name="Nelson J."/>
            <person name="Hou S."/>
            <person name="Wollam A."/>
            <person name="Pepin K.H."/>
            <person name="Johnson M."/>
            <person name="Bhonagiri V."/>
            <person name="Nash W.E."/>
            <person name="Warren W."/>
            <person name="Chinwalla A."/>
            <person name="Mardis E.R."/>
            <person name="Wilson R.K."/>
        </authorList>
    </citation>
    <scope>NUCLEOTIDE SEQUENCE [LARGE SCALE GENOMIC DNA]</scope>
    <source>
        <strain evidence="2">DSM 14469</strain>
    </source>
</reference>
<keyword evidence="3" id="KW-1185">Reference proteome</keyword>
<dbReference type="SUPFAM" id="SSF52540">
    <property type="entry name" value="P-loop containing nucleoside triphosphate hydrolases"/>
    <property type="match status" value="1"/>
</dbReference>
<dbReference type="GO" id="GO:0016301">
    <property type="term" value="F:kinase activity"/>
    <property type="evidence" value="ECO:0007669"/>
    <property type="project" value="UniProtKB-KW"/>
</dbReference>
<sequence>MESGSAKRAEMGKLFYIMGKSSTGKDTIFKEIAGRPELGLRNLVMYTTRPIREKETDGVEYHFVTDAEAEELQRQGKIIELRAYQTVHGIWKYFTVDDEHTDLEHFDYIAIGTLESYVKLREYYGKDRVVPIYIEVDDGNRLERALKRERKPQNRKFEEMCRRFLADAVDFSEENLQKAGITRRFHNDNDREECMQEVAEFIRQCQKEGSRA</sequence>
<dbReference type="PROSITE" id="PS00856">
    <property type="entry name" value="GUANYLATE_KINASE_1"/>
    <property type="match status" value="1"/>
</dbReference>
<comment type="caution">
    <text evidence="2">The sequence shown here is derived from an EMBL/GenBank/DDBJ whole genome shotgun (WGS) entry which is preliminary data.</text>
</comment>
<accession>C6LAP4</accession>
<keyword evidence="2" id="KW-0808">Transferase</keyword>
<dbReference type="Pfam" id="PF00625">
    <property type="entry name" value="Guanylate_kin"/>
    <property type="match status" value="1"/>
</dbReference>
<evidence type="ECO:0000259" key="1">
    <source>
        <dbReference type="PROSITE" id="PS50052"/>
    </source>
</evidence>
<dbReference type="InterPro" id="IPR008144">
    <property type="entry name" value="Guanylate_kin-like_dom"/>
</dbReference>